<dbReference type="InterPro" id="IPR052377">
    <property type="entry name" value="Mitochondrial_ECH-domain"/>
</dbReference>
<keyword evidence="2" id="KW-0276">Fatty acid metabolism</keyword>
<keyword evidence="8" id="KW-1185">Reference proteome</keyword>
<dbReference type="GO" id="GO:0004300">
    <property type="term" value="F:enoyl-CoA hydratase activity"/>
    <property type="evidence" value="ECO:0007669"/>
    <property type="project" value="UniProtKB-EC"/>
</dbReference>
<comment type="caution">
    <text evidence="7">The sequence shown here is derived from an EMBL/GenBank/DDBJ whole genome shotgun (WGS) entry which is preliminary data.</text>
</comment>
<dbReference type="InterPro" id="IPR014748">
    <property type="entry name" value="Enoyl-CoA_hydra_C"/>
</dbReference>
<proteinExistence type="inferred from homology"/>
<dbReference type="Gene3D" id="3.90.226.10">
    <property type="entry name" value="2-enoyl-CoA Hydratase, Chain A, domain 1"/>
    <property type="match status" value="1"/>
</dbReference>
<dbReference type="RefSeq" id="WP_377301338.1">
    <property type="nucleotide sequence ID" value="NZ_CP180191.1"/>
</dbReference>
<evidence type="ECO:0000256" key="2">
    <source>
        <dbReference type="ARBA" id="ARBA00022832"/>
    </source>
</evidence>
<dbReference type="PANTHER" id="PTHR43602">
    <property type="match status" value="1"/>
</dbReference>
<protein>
    <recommendedName>
        <fullName evidence="6">Enoyl-CoA hydratase domain-containing protein 3, mitochondrial</fullName>
    </recommendedName>
</protein>
<dbReference type="PANTHER" id="PTHR43602:SF1">
    <property type="entry name" value="ENOYL-COA HYDRATASE DOMAIN-CONTAINING PROTEIN 3, MITOCHONDRIAL"/>
    <property type="match status" value="1"/>
</dbReference>
<name>A0ABV7GZR9_9BURK</name>
<evidence type="ECO:0000256" key="1">
    <source>
        <dbReference type="ARBA" id="ARBA00005254"/>
    </source>
</evidence>
<reference evidence="8" key="1">
    <citation type="journal article" date="2019" name="Int. J. Syst. Evol. Microbiol.">
        <title>The Global Catalogue of Microorganisms (GCM) 10K type strain sequencing project: providing services to taxonomists for standard genome sequencing and annotation.</title>
        <authorList>
            <consortium name="The Broad Institute Genomics Platform"/>
            <consortium name="The Broad Institute Genome Sequencing Center for Infectious Disease"/>
            <person name="Wu L."/>
            <person name="Ma J."/>
        </authorList>
    </citation>
    <scope>NUCLEOTIDE SEQUENCE [LARGE SCALE GENOMIC DNA]</scope>
    <source>
        <strain evidence="8">KCTC 52168</strain>
    </source>
</reference>
<dbReference type="Gene3D" id="1.10.12.10">
    <property type="entry name" value="Lyase 2-enoyl-coa Hydratase, Chain A, domain 2"/>
    <property type="match status" value="1"/>
</dbReference>
<keyword evidence="7" id="KW-0456">Lyase</keyword>
<accession>A0ABV7GZR9</accession>
<evidence type="ECO:0000256" key="6">
    <source>
        <dbReference type="ARBA" id="ARBA00040545"/>
    </source>
</evidence>
<gene>
    <name evidence="7" type="ORF">ACFOEN_04105</name>
</gene>
<sequence>MSLTANPAEPQPLLLRTEGAGGCTTLTLNAPGKLNALSGAMLDALDAALGQLAQHAACRVIVLRGAGRAFCAGHDLAEMMAMDEFAQHRELFARCSRLMLKIQQQPQPVIACVEGAATAAGCQLVAACDLAYASDAARFAVSGINLGLFCATPAVALSRNVGRKAALEMLLTGEFISAQRAEQLGLINAAVPADALDALIEAKVAAISAKDSGALAEGKRLFYRQLETGSAAAYQMAGASMACGMQQAAAHDGIDGFLAAKTAPKAPRMT</sequence>
<evidence type="ECO:0000256" key="4">
    <source>
        <dbReference type="ARBA" id="ARBA00023098"/>
    </source>
</evidence>
<comment type="function">
    <text evidence="5">May play a role in fatty acid biosynthesis and insulin sensitivity.</text>
</comment>
<dbReference type="SUPFAM" id="SSF52096">
    <property type="entry name" value="ClpP/crotonase"/>
    <property type="match status" value="1"/>
</dbReference>
<keyword evidence="3" id="KW-0809">Transit peptide</keyword>
<evidence type="ECO:0000313" key="7">
    <source>
        <dbReference type="EMBL" id="MFC3146822.1"/>
    </source>
</evidence>
<evidence type="ECO:0000256" key="5">
    <source>
        <dbReference type="ARBA" id="ARBA00037410"/>
    </source>
</evidence>
<evidence type="ECO:0000256" key="3">
    <source>
        <dbReference type="ARBA" id="ARBA00022946"/>
    </source>
</evidence>
<dbReference type="InterPro" id="IPR001753">
    <property type="entry name" value="Enoyl-CoA_hydra/iso"/>
</dbReference>
<dbReference type="Proteomes" id="UP001595556">
    <property type="component" value="Unassembled WGS sequence"/>
</dbReference>
<dbReference type="Pfam" id="PF00378">
    <property type="entry name" value="ECH_1"/>
    <property type="match status" value="1"/>
</dbReference>
<evidence type="ECO:0000313" key="8">
    <source>
        <dbReference type="Proteomes" id="UP001595556"/>
    </source>
</evidence>
<dbReference type="NCBIfam" id="NF006008">
    <property type="entry name" value="PRK08139.1"/>
    <property type="match status" value="1"/>
</dbReference>
<dbReference type="InterPro" id="IPR029045">
    <property type="entry name" value="ClpP/crotonase-like_dom_sf"/>
</dbReference>
<organism evidence="7 8">
    <name type="scientific">Piscinibacterium candidicorallinum</name>
    <dbReference type="NCBI Taxonomy" id="1793872"/>
    <lineage>
        <taxon>Bacteria</taxon>
        <taxon>Pseudomonadati</taxon>
        <taxon>Pseudomonadota</taxon>
        <taxon>Betaproteobacteria</taxon>
        <taxon>Burkholderiales</taxon>
        <taxon>Piscinibacterium</taxon>
    </lineage>
</organism>
<dbReference type="CDD" id="cd06558">
    <property type="entry name" value="crotonase-like"/>
    <property type="match status" value="1"/>
</dbReference>
<comment type="similarity">
    <text evidence="1">Belongs to the enoyl-CoA hydratase/isomerase family.</text>
</comment>
<keyword evidence="4" id="KW-0443">Lipid metabolism</keyword>
<dbReference type="EMBL" id="JBHRTI010000003">
    <property type="protein sequence ID" value="MFC3146822.1"/>
    <property type="molecule type" value="Genomic_DNA"/>
</dbReference>